<sequence length="61" mass="6965">MRVDTEEARDRWHWWSIAELATTHDTVRPKKLAMLLADVLVADPQGPPVDLGHFDEDADPE</sequence>
<keyword evidence="2" id="KW-1185">Reference proteome</keyword>
<evidence type="ECO:0008006" key="3">
    <source>
        <dbReference type="Google" id="ProtNLM"/>
    </source>
</evidence>
<proteinExistence type="predicted"/>
<dbReference type="AlphaFoldDB" id="A0A941IQP1"/>
<dbReference type="RefSeq" id="WP_212532362.1">
    <property type="nucleotide sequence ID" value="NZ_JAGSOG010000239.1"/>
</dbReference>
<reference evidence="1" key="1">
    <citation type="submission" date="2021-04" db="EMBL/GenBank/DDBJ databases">
        <title>Genome based classification of Actinospica acidithermotolerans sp. nov., an actinobacterium isolated from an Indonesian hot spring.</title>
        <authorList>
            <person name="Kusuma A.B."/>
            <person name="Putra K.E."/>
            <person name="Nafisah S."/>
            <person name="Loh J."/>
            <person name="Nouioui I."/>
            <person name="Goodfellow M."/>
        </authorList>
    </citation>
    <scope>NUCLEOTIDE SEQUENCE</scope>
    <source>
        <strain evidence="1">CSCA 57</strain>
    </source>
</reference>
<accession>A0A941IQP1</accession>
<dbReference type="EMBL" id="JAGSOG010000239">
    <property type="protein sequence ID" value="MBR7837900.1"/>
    <property type="molecule type" value="Genomic_DNA"/>
</dbReference>
<evidence type="ECO:0000313" key="1">
    <source>
        <dbReference type="EMBL" id="MBR7837900.1"/>
    </source>
</evidence>
<evidence type="ECO:0000313" key="2">
    <source>
        <dbReference type="Proteomes" id="UP000675781"/>
    </source>
</evidence>
<organism evidence="1 2">
    <name type="scientific">Actinospica durhamensis</name>
    <dbReference type="NCBI Taxonomy" id="1508375"/>
    <lineage>
        <taxon>Bacteria</taxon>
        <taxon>Bacillati</taxon>
        <taxon>Actinomycetota</taxon>
        <taxon>Actinomycetes</taxon>
        <taxon>Catenulisporales</taxon>
        <taxon>Actinospicaceae</taxon>
        <taxon>Actinospica</taxon>
    </lineage>
</organism>
<name>A0A941IQP1_9ACTN</name>
<comment type="caution">
    <text evidence="1">The sequence shown here is derived from an EMBL/GenBank/DDBJ whole genome shotgun (WGS) entry which is preliminary data.</text>
</comment>
<protein>
    <recommendedName>
        <fullName evidence="3">NUDIX hydrolase</fullName>
    </recommendedName>
</protein>
<gene>
    <name evidence="1" type="ORF">KDL01_31795</name>
</gene>
<dbReference type="Proteomes" id="UP000675781">
    <property type="component" value="Unassembled WGS sequence"/>
</dbReference>